<keyword evidence="2" id="KW-0732">Signal</keyword>
<evidence type="ECO:0000313" key="3">
    <source>
        <dbReference type="EMBL" id="NIY62549.1"/>
    </source>
</evidence>
<feature type="compositionally biased region" description="Gly residues" evidence="1">
    <location>
        <begin position="74"/>
        <end position="90"/>
    </location>
</feature>
<comment type="caution">
    <text evidence="3">The sequence shown here is derived from an EMBL/GenBank/DDBJ whole genome shotgun (WGS) entry which is preliminary data.</text>
</comment>
<evidence type="ECO:0000313" key="4">
    <source>
        <dbReference type="Proteomes" id="UP000536624"/>
    </source>
</evidence>
<dbReference type="RefSeq" id="WP_167499627.1">
    <property type="nucleotide sequence ID" value="NZ_JAALLH010000001.1"/>
</dbReference>
<protein>
    <recommendedName>
        <fullName evidence="5">Secreted protein</fullName>
    </recommendedName>
</protein>
<feature type="region of interest" description="Disordered" evidence="1">
    <location>
        <begin position="33"/>
        <end position="91"/>
    </location>
</feature>
<dbReference type="Proteomes" id="UP000536624">
    <property type="component" value="Unassembled WGS sequence"/>
</dbReference>
<feature type="chain" id="PRO_5039433033" description="Secreted protein" evidence="2">
    <location>
        <begin position="25"/>
        <end position="325"/>
    </location>
</feature>
<gene>
    <name evidence="3" type="ORF">SMALB_0467</name>
</gene>
<dbReference type="AlphaFoldDB" id="A0A7X5WX14"/>
<evidence type="ECO:0000256" key="2">
    <source>
        <dbReference type="SAM" id="SignalP"/>
    </source>
</evidence>
<dbReference type="PROSITE" id="PS51257">
    <property type="entry name" value="PROKAR_LIPOPROTEIN"/>
    <property type="match status" value="1"/>
</dbReference>
<sequence>MSFASRFTSRRRALTAAGTAVVLAATLAACGSSKDSGPSMSGMDHDSKPSVSASAAGEDRDHGSMPGMDHGGMDHGGMGDGGMDHGGMGDGLADAKDGYELTSTTTALPAGEKAAYRFRITGPDGKPVTRFAVDQTKRMHFYAIRSDLTGFQHLHPTMGDEGTWTADLAALKPGKWRMYASFIPDDGPGKGKDLVLSRTVTAPGDARRTPLPAAATSADVDGYTVTVKGDLTAGTTHPMTVGVSKGGKPVTDLQPYLETYAHLTAFHEGDQAFAHLHPRTEVKGDTGGPDLGFRAMLPKSGNWRLFLQFRTGGTLHTAALTLRVG</sequence>
<proteinExistence type="predicted"/>
<dbReference type="EMBL" id="JAALLH010000001">
    <property type="protein sequence ID" value="NIY62549.1"/>
    <property type="molecule type" value="Genomic_DNA"/>
</dbReference>
<organism evidence="3 4">
    <name type="scientific">Streptomyces malaysiensis</name>
    <dbReference type="NCBI Taxonomy" id="92644"/>
    <lineage>
        <taxon>Bacteria</taxon>
        <taxon>Bacillati</taxon>
        <taxon>Actinomycetota</taxon>
        <taxon>Actinomycetes</taxon>
        <taxon>Kitasatosporales</taxon>
        <taxon>Streptomycetaceae</taxon>
        <taxon>Streptomyces</taxon>
        <taxon>Streptomyces violaceusniger group</taxon>
    </lineage>
</organism>
<reference evidence="3 4" key="1">
    <citation type="submission" date="2020-02" db="EMBL/GenBank/DDBJ databases">
        <title>Streptomyces malaysiensis DSM14702 (JHCC583434, PFL_A843) Genome sequencing and assembly.</title>
        <authorList>
            <person name="Samborskyy M."/>
        </authorList>
    </citation>
    <scope>NUCLEOTIDE SEQUENCE [LARGE SCALE GENOMIC DNA]</scope>
    <source>
        <strain evidence="3 4">DSM 14702</strain>
    </source>
</reference>
<feature type="signal peptide" evidence="2">
    <location>
        <begin position="1"/>
        <end position="24"/>
    </location>
</feature>
<evidence type="ECO:0000256" key="1">
    <source>
        <dbReference type="SAM" id="MobiDB-lite"/>
    </source>
</evidence>
<accession>A0A7X5WX14</accession>
<name>A0A7X5WX14_STRMQ</name>
<evidence type="ECO:0008006" key="5">
    <source>
        <dbReference type="Google" id="ProtNLM"/>
    </source>
</evidence>